<feature type="coiled-coil region" evidence="1">
    <location>
        <begin position="167"/>
        <end position="276"/>
    </location>
</feature>
<evidence type="ECO:0000256" key="1">
    <source>
        <dbReference type="SAM" id="Coils"/>
    </source>
</evidence>
<dbReference type="Proteomes" id="UP000001542">
    <property type="component" value="Unassembled WGS sequence"/>
</dbReference>
<evidence type="ECO:0000256" key="2">
    <source>
        <dbReference type="SAM" id="MobiDB-lite"/>
    </source>
</evidence>
<dbReference type="OMA" id="VHNINIF"/>
<sequence>MNGSFVEIDDPADTYVPKESEIEEFAKWLGAQLPRDKSLLWIAKEALTAKIPPPWKYYQRKDGTGEPFYFNPLTGESLWDHPLDKQYKQLFQQEQKKLLASMNPPSALKQSPNDTKPNSENTKPSNIDEIDLPKAQISPPKIKEKLQQQEKEIEPQISKGKLREVFHDEIEEMISNHEDEIQQLKEDFQTKYEIMRNRLQAEYDDRIKQEKAKYDAEIEKIQNLNKSELTSLQQQQIAGKKESFKVQMETLEKNNELELEKKKLELQTKLTQLETENMTQIAQMKINQQQEITEILTSHQTQLSKLKSKLSREVEIIRRKARAKMDAIRDSKEIQFLQEEMEMKKKELIEKNELEIKRMTKKHEANKKLLQEKFNGEIVDMQSYQQMSPFKDDNIIKQIKSDLEDDKNLRMALDTKKAKILNQFKAEIDELKEKHEDEIKQLNSQHLKLTESIKNEIAELKREADQEKIELKEKRKNEIQKIKDECDMQIMQLREELLTRKQIEKTQFSQDMQLMLTMLENEKMRAEQQKRAEIEEIKRRVVTYQPEKIFVKEEKRVIPFLSIAYQNEIDIMPKSEIKYQIPLRFTFSSQKVFSRNQNAQKPLLDQSTSPSSKNERKSPDKSNNTENTRKSSYIESYDKPETFSYVKNNRISKQRKTLSKIEDQFNSEFSTLDQSSNAFKLETDNLTSSFQNLINSQTREMTSLSSEFNKTAQKIQITMTNALSSLENQFSILNNKQPIQIMQPAPPQIPIEDSESFSRSSFIIPASSKPKNNGRSSRNRKTPRREYDDDDISTEASDLSFVVGHNSAKLLRMFRQQRKQRAVQRIK</sequence>
<gene>
    <name evidence="4" type="ORF">TVAG_359680</name>
</gene>
<feature type="region of interest" description="Disordered" evidence="2">
    <location>
        <begin position="596"/>
        <end position="634"/>
    </location>
</feature>
<evidence type="ECO:0000259" key="3">
    <source>
        <dbReference type="PROSITE" id="PS50020"/>
    </source>
</evidence>
<dbReference type="RefSeq" id="XP_001328582.1">
    <property type="nucleotide sequence ID" value="XM_001328547.1"/>
</dbReference>
<dbReference type="KEGG" id="tva:4774368"/>
<dbReference type="VEuPathDB" id="TrichDB:TVAG_359680"/>
<feature type="region of interest" description="Disordered" evidence="2">
    <location>
        <begin position="763"/>
        <end position="795"/>
    </location>
</feature>
<protein>
    <submittedName>
        <fullName evidence="4">WW domain containing protein</fullName>
    </submittedName>
</protein>
<keyword evidence="5" id="KW-1185">Reference proteome</keyword>
<dbReference type="CDD" id="cd00201">
    <property type="entry name" value="WW"/>
    <property type="match status" value="1"/>
</dbReference>
<feature type="coiled-coil region" evidence="1">
    <location>
        <begin position="327"/>
        <end position="357"/>
    </location>
</feature>
<reference evidence="4" key="1">
    <citation type="submission" date="2006-10" db="EMBL/GenBank/DDBJ databases">
        <authorList>
            <person name="Amadeo P."/>
            <person name="Zhao Q."/>
            <person name="Wortman J."/>
            <person name="Fraser-Liggett C."/>
            <person name="Carlton J."/>
        </authorList>
    </citation>
    <scope>NUCLEOTIDE SEQUENCE</scope>
    <source>
        <strain evidence="4">G3</strain>
    </source>
</reference>
<dbReference type="AlphaFoldDB" id="A2DT87"/>
<organism evidence="4 5">
    <name type="scientific">Trichomonas vaginalis (strain ATCC PRA-98 / G3)</name>
    <dbReference type="NCBI Taxonomy" id="412133"/>
    <lineage>
        <taxon>Eukaryota</taxon>
        <taxon>Metamonada</taxon>
        <taxon>Parabasalia</taxon>
        <taxon>Trichomonadida</taxon>
        <taxon>Trichomonadidae</taxon>
        <taxon>Trichomonas</taxon>
    </lineage>
</organism>
<evidence type="ECO:0000313" key="4">
    <source>
        <dbReference type="EMBL" id="EAY16359.1"/>
    </source>
</evidence>
<keyword evidence="1" id="KW-0175">Coiled coil</keyword>
<dbReference type="InParanoid" id="A2DT87"/>
<feature type="compositionally biased region" description="Polar residues" evidence="2">
    <location>
        <begin position="621"/>
        <end position="634"/>
    </location>
</feature>
<name>A2DT87_TRIV3</name>
<dbReference type="PROSITE" id="PS50020">
    <property type="entry name" value="WW_DOMAIN_2"/>
    <property type="match status" value="1"/>
</dbReference>
<dbReference type="PANTHER" id="PTHR21715">
    <property type="entry name" value="RH04127P"/>
    <property type="match status" value="1"/>
</dbReference>
<dbReference type="InterPro" id="IPR001202">
    <property type="entry name" value="WW_dom"/>
</dbReference>
<accession>A2DT87</accession>
<dbReference type="EMBL" id="DS113243">
    <property type="protein sequence ID" value="EAY16359.1"/>
    <property type="molecule type" value="Genomic_DNA"/>
</dbReference>
<dbReference type="SMR" id="A2DT87"/>
<dbReference type="OrthoDB" id="6344460at2759"/>
<dbReference type="VEuPathDB" id="TrichDB:TVAGG3_0968350"/>
<proteinExistence type="predicted"/>
<evidence type="ECO:0000313" key="5">
    <source>
        <dbReference type="Proteomes" id="UP000001542"/>
    </source>
</evidence>
<dbReference type="InterPro" id="IPR053233">
    <property type="entry name" value="ABRA-related"/>
</dbReference>
<feature type="region of interest" description="Disordered" evidence="2">
    <location>
        <begin position="103"/>
        <end position="158"/>
    </location>
</feature>
<feature type="compositionally biased region" description="Polar residues" evidence="2">
    <location>
        <begin position="108"/>
        <end position="125"/>
    </location>
</feature>
<feature type="compositionally biased region" description="Basic and acidic residues" evidence="2">
    <location>
        <begin position="141"/>
        <end position="154"/>
    </location>
</feature>
<feature type="compositionally biased region" description="Polar residues" evidence="2">
    <location>
        <begin position="596"/>
        <end position="612"/>
    </location>
</feature>
<dbReference type="STRING" id="5722.A2DT87"/>
<dbReference type="Gene3D" id="3.30.1470.10">
    <property type="entry name" value="Photosystem I PsaD, reaction center subunit II"/>
    <property type="match status" value="1"/>
</dbReference>
<feature type="coiled-coil region" evidence="1">
    <location>
        <begin position="421"/>
        <end position="536"/>
    </location>
</feature>
<dbReference type="SUPFAM" id="SSF51045">
    <property type="entry name" value="WW domain"/>
    <property type="match status" value="1"/>
</dbReference>
<dbReference type="PANTHER" id="PTHR21715:SF0">
    <property type="entry name" value="RH04127P"/>
    <property type="match status" value="1"/>
</dbReference>
<feature type="domain" description="WW" evidence="3">
    <location>
        <begin position="49"/>
        <end position="84"/>
    </location>
</feature>
<reference evidence="4" key="2">
    <citation type="journal article" date="2007" name="Science">
        <title>Draft genome sequence of the sexually transmitted pathogen Trichomonas vaginalis.</title>
        <authorList>
            <person name="Carlton J.M."/>
            <person name="Hirt R.P."/>
            <person name="Silva J.C."/>
            <person name="Delcher A.L."/>
            <person name="Schatz M."/>
            <person name="Zhao Q."/>
            <person name="Wortman J.R."/>
            <person name="Bidwell S.L."/>
            <person name="Alsmark U.C.M."/>
            <person name="Besteiro S."/>
            <person name="Sicheritz-Ponten T."/>
            <person name="Noel C.J."/>
            <person name="Dacks J.B."/>
            <person name="Foster P.G."/>
            <person name="Simillion C."/>
            <person name="Van de Peer Y."/>
            <person name="Miranda-Saavedra D."/>
            <person name="Barton G.J."/>
            <person name="Westrop G.D."/>
            <person name="Mueller S."/>
            <person name="Dessi D."/>
            <person name="Fiori P.L."/>
            <person name="Ren Q."/>
            <person name="Paulsen I."/>
            <person name="Zhang H."/>
            <person name="Bastida-Corcuera F.D."/>
            <person name="Simoes-Barbosa A."/>
            <person name="Brown M.T."/>
            <person name="Hayes R.D."/>
            <person name="Mukherjee M."/>
            <person name="Okumura C.Y."/>
            <person name="Schneider R."/>
            <person name="Smith A.J."/>
            <person name="Vanacova S."/>
            <person name="Villalvazo M."/>
            <person name="Haas B.J."/>
            <person name="Pertea M."/>
            <person name="Feldblyum T.V."/>
            <person name="Utterback T.R."/>
            <person name="Shu C.L."/>
            <person name="Osoegawa K."/>
            <person name="de Jong P.J."/>
            <person name="Hrdy I."/>
            <person name="Horvathova L."/>
            <person name="Zubacova Z."/>
            <person name="Dolezal P."/>
            <person name="Malik S.B."/>
            <person name="Logsdon J.M. Jr."/>
            <person name="Henze K."/>
            <person name="Gupta A."/>
            <person name="Wang C.C."/>
            <person name="Dunne R.L."/>
            <person name="Upcroft J.A."/>
            <person name="Upcroft P."/>
            <person name="White O."/>
            <person name="Salzberg S.L."/>
            <person name="Tang P."/>
            <person name="Chiu C.-H."/>
            <person name="Lee Y.-S."/>
            <person name="Embley T.M."/>
            <person name="Coombs G.H."/>
            <person name="Mottram J.C."/>
            <person name="Tachezy J."/>
            <person name="Fraser-Liggett C.M."/>
            <person name="Johnson P.J."/>
        </authorList>
    </citation>
    <scope>NUCLEOTIDE SEQUENCE [LARGE SCALE GENOMIC DNA]</scope>
    <source>
        <strain evidence="4">G3</strain>
    </source>
</reference>
<dbReference type="InterPro" id="IPR036020">
    <property type="entry name" value="WW_dom_sf"/>
</dbReference>